<feature type="region of interest" description="Disordered" evidence="10">
    <location>
        <begin position="503"/>
        <end position="571"/>
    </location>
</feature>
<gene>
    <name evidence="12" type="ORF">BVC80_9085g135</name>
</gene>
<evidence type="ECO:0000256" key="7">
    <source>
        <dbReference type="ARBA" id="ARBA00023163"/>
    </source>
</evidence>
<feature type="compositionally biased region" description="Basic residues" evidence="10">
    <location>
        <begin position="243"/>
        <end position="252"/>
    </location>
</feature>
<feature type="compositionally biased region" description="Polar residues" evidence="10">
    <location>
        <begin position="538"/>
        <end position="554"/>
    </location>
</feature>
<evidence type="ECO:0000256" key="10">
    <source>
        <dbReference type="SAM" id="MobiDB-lite"/>
    </source>
</evidence>
<evidence type="ECO:0000313" key="12">
    <source>
        <dbReference type="EMBL" id="OVA00712.1"/>
    </source>
</evidence>
<dbReference type="GO" id="GO:0008270">
    <property type="term" value="F:zinc ion binding"/>
    <property type="evidence" value="ECO:0007669"/>
    <property type="project" value="UniProtKB-KW"/>
</dbReference>
<dbReference type="InterPro" id="IPR044817">
    <property type="entry name" value="SBP-like"/>
</dbReference>
<keyword evidence="2" id="KW-0479">Metal-binding</keyword>
<dbReference type="InterPro" id="IPR004333">
    <property type="entry name" value="SBP_dom"/>
</dbReference>
<feature type="region of interest" description="Disordered" evidence="10">
    <location>
        <begin position="1022"/>
        <end position="1047"/>
    </location>
</feature>
<dbReference type="Pfam" id="PF26102">
    <property type="entry name" value="Ig_SPL7"/>
    <property type="match status" value="1"/>
</dbReference>
<evidence type="ECO:0000259" key="11">
    <source>
        <dbReference type="PROSITE" id="PS51141"/>
    </source>
</evidence>
<evidence type="ECO:0000256" key="9">
    <source>
        <dbReference type="PROSITE-ProRule" id="PRU00470"/>
    </source>
</evidence>
<protein>
    <submittedName>
        <fullName evidence="12">Transcription factor</fullName>
    </submittedName>
</protein>
<keyword evidence="4" id="KW-0862">Zinc</keyword>
<dbReference type="FunCoup" id="A0A200PR81">
    <property type="interactions" value="1973"/>
</dbReference>
<evidence type="ECO:0000256" key="5">
    <source>
        <dbReference type="ARBA" id="ARBA00023015"/>
    </source>
</evidence>
<feature type="region of interest" description="Disordered" evidence="10">
    <location>
        <begin position="243"/>
        <end position="271"/>
    </location>
</feature>
<evidence type="ECO:0000256" key="6">
    <source>
        <dbReference type="ARBA" id="ARBA00023125"/>
    </source>
</evidence>
<dbReference type="InterPro" id="IPR036770">
    <property type="entry name" value="Ankyrin_rpt-contain_sf"/>
</dbReference>
<keyword evidence="8" id="KW-0539">Nucleus</keyword>
<dbReference type="InParanoid" id="A0A200PR81"/>
<dbReference type="SUPFAM" id="SSF103612">
    <property type="entry name" value="SBT domain"/>
    <property type="match status" value="1"/>
</dbReference>
<reference evidence="12 13" key="1">
    <citation type="journal article" date="2017" name="Mol. Plant">
        <title>The Genome of Medicinal Plant Macleaya cordata Provides New Insights into Benzylisoquinoline Alkaloids Metabolism.</title>
        <authorList>
            <person name="Liu X."/>
            <person name="Liu Y."/>
            <person name="Huang P."/>
            <person name="Ma Y."/>
            <person name="Qing Z."/>
            <person name="Tang Q."/>
            <person name="Cao H."/>
            <person name="Cheng P."/>
            <person name="Zheng Y."/>
            <person name="Yuan Z."/>
            <person name="Zhou Y."/>
            <person name="Liu J."/>
            <person name="Tang Z."/>
            <person name="Zhuo Y."/>
            <person name="Zhang Y."/>
            <person name="Yu L."/>
            <person name="Huang J."/>
            <person name="Yang P."/>
            <person name="Peng Q."/>
            <person name="Zhang J."/>
            <person name="Jiang W."/>
            <person name="Zhang Z."/>
            <person name="Lin K."/>
            <person name="Ro D.K."/>
            <person name="Chen X."/>
            <person name="Xiong X."/>
            <person name="Shang Y."/>
            <person name="Huang S."/>
            <person name="Zeng J."/>
        </authorList>
    </citation>
    <scope>NUCLEOTIDE SEQUENCE [LARGE SCALE GENOMIC DNA]</scope>
    <source>
        <strain evidence="13">cv. BLH2017</strain>
        <tissue evidence="12">Root</tissue>
    </source>
</reference>
<dbReference type="Pfam" id="PF03110">
    <property type="entry name" value="SBP"/>
    <property type="match status" value="1"/>
</dbReference>
<organism evidence="12 13">
    <name type="scientific">Macleaya cordata</name>
    <name type="common">Five-seeded plume-poppy</name>
    <name type="synonym">Bocconia cordata</name>
    <dbReference type="NCBI Taxonomy" id="56857"/>
    <lineage>
        <taxon>Eukaryota</taxon>
        <taxon>Viridiplantae</taxon>
        <taxon>Streptophyta</taxon>
        <taxon>Embryophyta</taxon>
        <taxon>Tracheophyta</taxon>
        <taxon>Spermatophyta</taxon>
        <taxon>Magnoliopsida</taxon>
        <taxon>Ranunculales</taxon>
        <taxon>Papaveraceae</taxon>
        <taxon>Papaveroideae</taxon>
        <taxon>Macleaya</taxon>
    </lineage>
</organism>
<sequence length="1116" mass="124238">MEEVGAQVAHPIFMHQPIPGRFYQAAPMSKKRDLSFHNPNLQQQQPQPQGQQQQQPQQQQQQQQQQLLLQQHRFQNPNSNWNPNVWNWDSVKFVAKPSSQAEVLHLGTAETHQRNKGEDNLKPMVAKKKGYVDEDGENLTLKLGGSLYSVDEPVARPNKRVRSGSPGGGSGSGGSYPMCQVDDCRGDLSNAKDYHRRHKVCELHSKTTKALVGKQMQRFCQQCSRFHPLSEFDEGKRSCRRRLAGHNRRRRKTQPEDVSSRMLLSGNQENSDSGNLDIGNLFKVLARLQGSNPDKNTNAASIPDRDRLIQIFSKINALPVAANDATRLPLPGGFDLNVSQEVSLEHSNKVNGNIFAPSTTDLLAIFSAALKASSPDALAILSQRSSHSDDDKPKLNCFDQVAGFHIQKNSVPGFPSVGGERSTSTFQSTVEVSSCQVQESRPSLPFQLFGSSTEGDSPPKLGSAWKYFSSDSSSPLEERSPSSSSPVVQKLFPLRTASEIMKHESMSISGEDNGMAEVSTTRGGWNPPLELFKRPNERVSNSSIQNRASQPGYTSSSGSDHSPSTSNSDFQDRTGRIIFKLFDKDPGSLPRTLRTEILNWLSHSPSEIESYIRPGCVVLSIYIAMPYTSWEQLQEDLLQRVKLLVRDSNSDFWRNGRFCIHTDRRLASHKDGKIRLCKSWRTRSAPELTSVSPLAVVGGKQTSLVLRGRNLTVPGTKIHCAYMGGYMSKEVTGSSVTLYDDTSAESFTFPSGIPNILGRCFIEVVENGFKGNSFPLIIADSTVCRELRLLEPELEVDARTGNVIVEDQNQDFERTRSREDILHFLNELGWLFQRKSTSSRPDGPDFSLNRFKFLFTFSVERDWCALVKTLLDILAERNLEAGALSRESLETLAEIHLLNKAVKRKCRNMVKLLIRFSLTCTTDASKKYLFFPSQMGPGGVTPLHLAASMHDSEDIVDALTDDPQQIGLSCWNSLSDANGQSPYAYASMRNNHNYNRLVARKIAEWKHGQVSIPIGDEISSLQQQKQQEPWMGGEEAERPNPKQLQLQSRGPCSRCAVVVTRHYMIPGTHGLLHRPYVHSMLAIAAVCVCVCLFLRGSPDIGAVAPFKWENLGSGIS</sequence>
<keyword evidence="7" id="KW-0804">Transcription</keyword>
<evidence type="ECO:0000256" key="2">
    <source>
        <dbReference type="ARBA" id="ARBA00022723"/>
    </source>
</evidence>
<dbReference type="STRING" id="56857.A0A200PR81"/>
<feature type="compositionally biased region" description="Low complexity" evidence="10">
    <location>
        <begin position="555"/>
        <end position="568"/>
    </location>
</feature>
<dbReference type="PANTHER" id="PTHR31251:SF110">
    <property type="entry name" value="SQUAMOSA PROMOTER-BINDING-LIKE PROTEIN 14"/>
    <property type="match status" value="1"/>
</dbReference>
<feature type="domain" description="SBP-type" evidence="11">
    <location>
        <begin position="176"/>
        <end position="253"/>
    </location>
</feature>
<dbReference type="Gene3D" id="4.10.1100.10">
    <property type="entry name" value="Transcription factor, SBP-box domain"/>
    <property type="match status" value="1"/>
</dbReference>
<dbReference type="OMA" id="ISIRCTQ"/>
<dbReference type="FunFam" id="4.10.1100.10:FF:000001">
    <property type="entry name" value="Squamosa promoter-binding-like protein 14"/>
    <property type="match status" value="1"/>
</dbReference>
<keyword evidence="13" id="KW-1185">Reference proteome</keyword>
<dbReference type="GO" id="GO:0005634">
    <property type="term" value="C:nucleus"/>
    <property type="evidence" value="ECO:0007669"/>
    <property type="project" value="UniProtKB-SubCell"/>
</dbReference>
<feature type="compositionally biased region" description="Low complexity" evidence="10">
    <location>
        <begin position="41"/>
        <end position="67"/>
    </location>
</feature>
<dbReference type="EMBL" id="MVGT01004289">
    <property type="protein sequence ID" value="OVA00712.1"/>
    <property type="molecule type" value="Genomic_DNA"/>
</dbReference>
<dbReference type="AlphaFoldDB" id="A0A200PR81"/>
<name>A0A200PR81_MACCD</name>
<evidence type="ECO:0000256" key="1">
    <source>
        <dbReference type="ARBA" id="ARBA00004123"/>
    </source>
</evidence>
<evidence type="ECO:0000256" key="8">
    <source>
        <dbReference type="ARBA" id="ARBA00023242"/>
    </source>
</evidence>
<feature type="region of interest" description="Disordered" evidence="10">
    <location>
        <begin position="38"/>
        <end position="67"/>
    </location>
</feature>
<dbReference type="SUPFAM" id="SSF48403">
    <property type="entry name" value="Ankyrin repeat"/>
    <property type="match status" value="1"/>
</dbReference>
<keyword evidence="3 9" id="KW-0863">Zinc-finger</keyword>
<dbReference type="OrthoDB" id="514967at2759"/>
<evidence type="ECO:0000313" key="13">
    <source>
        <dbReference type="Proteomes" id="UP000195402"/>
    </source>
</evidence>
<dbReference type="GO" id="GO:0003677">
    <property type="term" value="F:DNA binding"/>
    <property type="evidence" value="ECO:0007669"/>
    <property type="project" value="UniProtKB-KW"/>
</dbReference>
<keyword evidence="5" id="KW-0805">Transcription regulation</keyword>
<comment type="caution">
    <text evidence="12">The sequence shown here is derived from an EMBL/GenBank/DDBJ whole genome shotgun (WGS) entry which is preliminary data.</text>
</comment>
<evidence type="ECO:0000256" key="4">
    <source>
        <dbReference type="ARBA" id="ARBA00022833"/>
    </source>
</evidence>
<feature type="region of interest" description="Disordered" evidence="10">
    <location>
        <begin position="154"/>
        <end position="176"/>
    </location>
</feature>
<evidence type="ECO:0000256" key="3">
    <source>
        <dbReference type="ARBA" id="ARBA00022771"/>
    </source>
</evidence>
<dbReference type="PROSITE" id="PS51141">
    <property type="entry name" value="ZF_SBP"/>
    <property type="match status" value="1"/>
</dbReference>
<dbReference type="InterPro" id="IPR036893">
    <property type="entry name" value="SBP_sf"/>
</dbReference>
<keyword evidence="6" id="KW-0238">DNA-binding</keyword>
<dbReference type="Gene3D" id="1.25.40.20">
    <property type="entry name" value="Ankyrin repeat-containing domain"/>
    <property type="match status" value="1"/>
</dbReference>
<feature type="compositionally biased region" description="Gly residues" evidence="10">
    <location>
        <begin position="165"/>
        <end position="174"/>
    </location>
</feature>
<dbReference type="Proteomes" id="UP000195402">
    <property type="component" value="Unassembled WGS sequence"/>
</dbReference>
<proteinExistence type="predicted"/>
<dbReference type="PANTHER" id="PTHR31251">
    <property type="entry name" value="SQUAMOSA PROMOTER-BINDING-LIKE PROTEIN 4"/>
    <property type="match status" value="1"/>
</dbReference>
<accession>A0A200PR81</accession>
<comment type="subcellular location">
    <subcellularLocation>
        <location evidence="1">Nucleus</location>
    </subcellularLocation>
</comment>